<evidence type="ECO:0000256" key="1">
    <source>
        <dbReference type="ARBA" id="ARBA00004651"/>
    </source>
</evidence>
<dbReference type="Pfam" id="PF02653">
    <property type="entry name" value="BPD_transp_2"/>
    <property type="match status" value="1"/>
</dbReference>
<evidence type="ECO:0000256" key="2">
    <source>
        <dbReference type="ARBA" id="ARBA00022475"/>
    </source>
</evidence>
<evidence type="ECO:0000256" key="4">
    <source>
        <dbReference type="ARBA" id="ARBA00022989"/>
    </source>
</evidence>
<reference evidence="7 8" key="1">
    <citation type="journal article" date="2018" name="Syst. Appl. Microbiol.">
        <title>A new symbiotic nanoarchaeote (Candidatus Nanoclepta minutus) and its host (Zestosphaera tikiterensis gen. nov., sp. nov.) from a New Zealand hot spring.</title>
        <authorList>
            <person name="St John E."/>
            <person name="Liu Y."/>
            <person name="Podar M."/>
            <person name="Stott M.B."/>
            <person name="Meneghin J."/>
            <person name="Chen Z."/>
            <person name="Lagutin K."/>
            <person name="Mitchell K."/>
            <person name="Reysenbach A.L."/>
        </authorList>
    </citation>
    <scope>NUCLEOTIDE SEQUENCE [LARGE SCALE GENOMIC DNA]</scope>
    <source>
        <strain evidence="7">NZ3</strain>
    </source>
</reference>
<protein>
    <recommendedName>
        <fullName evidence="9">Branched-chain amino acid ABC transporter permease</fullName>
    </recommendedName>
</protein>
<keyword evidence="4 6" id="KW-1133">Transmembrane helix</keyword>
<feature type="transmembrane region" description="Helical" evidence="6">
    <location>
        <begin position="113"/>
        <end position="131"/>
    </location>
</feature>
<dbReference type="PANTHER" id="PTHR30482:SF1">
    <property type="entry name" value="BRANCHED-CHAIN AMINO ACID TRANSPORT PERMEASE PROTEIN LIVM-RELATED"/>
    <property type="match status" value="1"/>
</dbReference>
<sequence>MGYLCAYPAVRLREAYLGITLLAFGDVLMNIAWNYEPLVGGTTGVNVPDFFRFLGTARFSGATFIILGIALIIFLIAERYFRSPFGRVLKAVRDAEVAASVYGKDIVKIRPQTLVVGGAMAAVGGALWAIYTGSMKALTSSPS</sequence>
<evidence type="ECO:0000256" key="3">
    <source>
        <dbReference type="ARBA" id="ARBA00022692"/>
    </source>
</evidence>
<evidence type="ECO:0000313" key="8">
    <source>
        <dbReference type="Proteomes" id="UP000244093"/>
    </source>
</evidence>
<dbReference type="InterPro" id="IPR001851">
    <property type="entry name" value="ABC_transp_permease"/>
</dbReference>
<dbReference type="PANTHER" id="PTHR30482">
    <property type="entry name" value="HIGH-AFFINITY BRANCHED-CHAIN AMINO ACID TRANSPORT SYSTEM PERMEASE"/>
    <property type="match status" value="1"/>
</dbReference>
<accession>A0A2R7Y436</accession>
<dbReference type="AlphaFoldDB" id="A0A2R7Y436"/>
<dbReference type="Proteomes" id="UP000244093">
    <property type="component" value="Unassembled WGS sequence"/>
</dbReference>
<dbReference type="GO" id="GO:0005886">
    <property type="term" value="C:plasma membrane"/>
    <property type="evidence" value="ECO:0007669"/>
    <property type="project" value="UniProtKB-SubCell"/>
</dbReference>
<keyword evidence="5 6" id="KW-0472">Membrane</keyword>
<evidence type="ECO:0000313" key="7">
    <source>
        <dbReference type="EMBL" id="PUA32315.1"/>
    </source>
</evidence>
<evidence type="ECO:0000256" key="6">
    <source>
        <dbReference type="SAM" id="Phobius"/>
    </source>
</evidence>
<gene>
    <name evidence="7" type="ORF">B7O98_06550</name>
</gene>
<proteinExistence type="predicted"/>
<dbReference type="EMBL" id="NBVN01000004">
    <property type="protein sequence ID" value="PUA32315.1"/>
    <property type="molecule type" value="Genomic_DNA"/>
</dbReference>
<keyword evidence="3 6" id="KW-0812">Transmembrane</keyword>
<name>A0A2R7Y436_9CREN</name>
<evidence type="ECO:0008006" key="9">
    <source>
        <dbReference type="Google" id="ProtNLM"/>
    </source>
</evidence>
<comment type="caution">
    <text evidence="7">The sequence shown here is derived from an EMBL/GenBank/DDBJ whole genome shotgun (WGS) entry which is preliminary data.</text>
</comment>
<feature type="transmembrane region" description="Helical" evidence="6">
    <location>
        <begin position="53"/>
        <end position="77"/>
    </location>
</feature>
<dbReference type="InterPro" id="IPR043428">
    <property type="entry name" value="LivM-like"/>
</dbReference>
<organism evidence="7 8">
    <name type="scientific">Zestosphaera tikiterensis</name>
    <dbReference type="NCBI Taxonomy" id="1973259"/>
    <lineage>
        <taxon>Archaea</taxon>
        <taxon>Thermoproteota</taxon>
        <taxon>Thermoprotei</taxon>
        <taxon>Desulfurococcales</taxon>
        <taxon>Desulfurococcaceae</taxon>
        <taxon>Zestosphaera</taxon>
    </lineage>
</organism>
<dbReference type="CDD" id="cd06581">
    <property type="entry name" value="TM_PBP1_LivM_like"/>
    <property type="match status" value="1"/>
</dbReference>
<feature type="transmembrane region" description="Helical" evidence="6">
    <location>
        <begin position="15"/>
        <end position="33"/>
    </location>
</feature>
<evidence type="ECO:0000256" key="5">
    <source>
        <dbReference type="ARBA" id="ARBA00023136"/>
    </source>
</evidence>
<keyword evidence="2" id="KW-1003">Cell membrane</keyword>
<dbReference type="GO" id="GO:0015658">
    <property type="term" value="F:branched-chain amino acid transmembrane transporter activity"/>
    <property type="evidence" value="ECO:0007669"/>
    <property type="project" value="InterPro"/>
</dbReference>
<comment type="subcellular location">
    <subcellularLocation>
        <location evidence="1">Cell membrane</location>
        <topology evidence="1">Multi-pass membrane protein</topology>
    </subcellularLocation>
</comment>